<proteinExistence type="predicted"/>
<evidence type="ECO:0000313" key="3">
    <source>
        <dbReference type="Proteomes" id="UP000198575"/>
    </source>
</evidence>
<dbReference type="InterPro" id="IPR012368">
    <property type="entry name" value="OxRdtase_Mopterin-bd_su_IorB"/>
</dbReference>
<dbReference type="AlphaFoldDB" id="A0A1I4XN35"/>
<gene>
    <name evidence="2" type="ORF">SAMN05216289_1114</name>
</gene>
<dbReference type="SMART" id="SM01008">
    <property type="entry name" value="Ald_Xan_dh_C"/>
    <property type="match status" value="1"/>
</dbReference>
<dbReference type="OrthoDB" id="6177861at2"/>
<dbReference type="PIRSF" id="PIRSF036389">
    <property type="entry name" value="IOR_B"/>
    <property type="match status" value="1"/>
</dbReference>
<dbReference type="RefSeq" id="WP_092407330.1">
    <property type="nucleotide sequence ID" value="NZ_FOVF01000011.1"/>
</dbReference>
<dbReference type="PANTHER" id="PTHR47495:SF3">
    <property type="entry name" value="BLR6219 PROTEIN"/>
    <property type="match status" value="1"/>
</dbReference>
<sequence>MNAHIREDWESADAFEALMKTGESIRFGRRGFLKACAGAGGGLLLGAWLPAAAWADASVAGAHPGALVGLFVRIGRDGKIVIGARSPEIGQGVKTSLPMLIAEELDADWDMVSVEQLPLGLVFGGPPPGVAWKWGPQGAGGSTNIPDAWQELRQAGARARRMLLEAAAKRWDVPLDQLRTDKGRVLGADGRSLGYGELADAAAAIPVPTADVELKKPEAFRIIGTPRRVVDAEDIVTGKARYGIDTMAPGTLVAVIARCPLFEGGVKRFDATAALAIPGVRQVLPLPGPKGSEPITQNLVAGVAVLADDTWAALKGRKALKIEWESGGHDAESTQSLDAQCQRLLAGKGQVVRNDGDIDAVLKASDRLIEATYRVPFVAHAPLEPPGACVAIDKDSMRIVASMQMPGGASRMANAITGIDRSKIEVIMPRVGGGFGRRLSNDFVAEAVLLAKASGKPVKLMWTREDDLAHDFFRPFGQQHLSATLDGDGMPTSWRQHLASASKYHRRPDVKPEELWTAELYPDDFPAGIVKNLRVEWSAVHSGMTRGSWRAPAHTANAFAVESFIDEIAHAGKQDPLALRLKLLDHDTMDYGQHGGPKFSPRRLREVVRIVAEKIGWQRKLPKGHGLGIASHFTFGGYTAHAMEVSVGKDGIPVIHRCVCAVDVGQPVNPLGIEAQMMGGTIDGLSTAMDLEIRIDKGRITTGNFPDYPLLRSARAPDVEVHIVASRESPSGAGEMGIPTAAPALANAIFAACGIRIRRLPIGKQLVEAVHAKRA</sequence>
<dbReference type="SUPFAM" id="SSF56003">
    <property type="entry name" value="Molybdenum cofactor-binding domain"/>
    <property type="match status" value="2"/>
</dbReference>
<dbReference type="STRING" id="578942.SAMN05216289_1114"/>
<dbReference type="EMBL" id="FOVF01000011">
    <property type="protein sequence ID" value="SFN27288.1"/>
    <property type="molecule type" value="Genomic_DNA"/>
</dbReference>
<dbReference type="Gene3D" id="3.90.1170.50">
    <property type="entry name" value="Aldehyde oxidase/xanthine dehydrogenase, a/b hammerhead"/>
    <property type="match status" value="1"/>
</dbReference>
<evidence type="ECO:0000259" key="1">
    <source>
        <dbReference type="SMART" id="SM01008"/>
    </source>
</evidence>
<name>A0A1I4XN35_9GAMM</name>
<accession>A0A1I4XN35</accession>
<keyword evidence="3" id="KW-1185">Reference proteome</keyword>
<evidence type="ECO:0000313" key="2">
    <source>
        <dbReference type="EMBL" id="SFN27288.1"/>
    </source>
</evidence>
<dbReference type="Pfam" id="PF20256">
    <property type="entry name" value="MoCoBD_2"/>
    <property type="match status" value="2"/>
</dbReference>
<dbReference type="InterPro" id="IPR006311">
    <property type="entry name" value="TAT_signal"/>
</dbReference>
<dbReference type="Proteomes" id="UP000198575">
    <property type="component" value="Unassembled WGS sequence"/>
</dbReference>
<feature type="domain" description="Aldehyde oxidase/xanthine dehydrogenase a/b hammerhead" evidence="1">
    <location>
        <begin position="237"/>
        <end position="328"/>
    </location>
</feature>
<dbReference type="InterPro" id="IPR046867">
    <property type="entry name" value="AldOxase/xan_DH_MoCoBD2"/>
</dbReference>
<dbReference type="PROSITE" id="PS51318">
    <property type="entry name" value="TAT"/>
    <property type="match status" value="1"/>
</dbReference>
<dbReference type="Pfam" id="PF02738">
    <property type="entry name" value="MoCoBD_1"/>
    <property type="match status" value="1"/>
</dbReference>
<dbReference type="InterPro" id="IPR008274">
    <property type="entry name" value="AldOxase/xan_DH_MoCoBD1"/>
</dbReference>
<dbReference type="InterPro" id="IPR037165">
    <property type="entry name" value="AldOxase/xan_DH_Mopterin-bd_sf"/>
</dbReference>
<dbReference type="PANTHER" id="PTHR47495">
    <property type="entry name" value="ALDEHYDE DEHYDROGENASE"/>
    <property type="match status" value="1"/>
</dbReference>
<dbReference type="GO" id="GO:0016491">
    <property type="term" value="F:oxidoreductase activity"/>
    <property type="evidence" value="ECO:0007669"/>
    <property type="project" value="InterPro"/>
</dbReference>
<dbReference type="Gene3D" id="3.30.365.10">
    <property type="entry name" value="Aldehyde oxidase/xanthine dehydrogenase, molybdopterin binding domain"/>
    <property type="match status" value="4"/>
</dbReference>
<dbReference type="InterPro" id="IPR000674">
    <property type="entry name" value="Ald_Oxase/Xan_DH_a/b"/>
</dbReference>
<dbReference type="InterPro" id="IPR052516">
    <property type="entry name" value="N-heterocyclic_Hydroxylase"/>
</dbReference>
<organism evidence="2 3">
    <name type="scientific">Dokdonella immobilis</name>
    <dbReference type="NCBI Taxonomy" id="578942"/>
    <lineage>
        <taxon>Bacteria</taxon>
        <taxon>Pseudomonadati</taxon>
        <taxon>Pseudomonadota</taxon>
        <taxon>Gammaproteobacteria</taxon>
        <taxon>Lysobacterales</taxon>
        <taxon>Rhodanobacteraceae</taxon>
        <taxon>Dokdonella</taxon>
    </lineage>
</organism>
<protein>
    <submittedName>
        <fullName evidence="2">Isoquinoline 1-oxidoreductase, beta subunit</fullName>
    </submittedName>
</protein>
<reference evidence="2 3" key="1">
    <citation type="submission" date="2016-10" db="EMBL/GenBank/DDBJ databases">
        <authorList>
            <person name="de Groot N.N."/>
        </authorList>
    </citation>
    <scope>NUCLEOTIDE SEQUENCE [LARGE SCALE GENOMIC DNA]</scope>
    <source>
        <strain evidence="2 3">CGMCC 1.7659</strain>
    </source>
</reference>